<dbReference type="InterPro" id="IPR013083">
    <property type="entry name" value="Znf_RING/FYVE/PHD"/>
</dbReference>
<feature type="compositionally biased region" description="Polar residues" evidence="10">
    <location>
        <begin position="1407"/>
        <end position="1417"/>
    </location>
</feature>
<dbReference type="Proteomes" id="UP001607302">
    <property type="component" value="Unassembled WGS sequence"/>
</dbReference>
<feature type="compositionally biased region" description="Basic and acidic residues" evidence="10">
    <location>
        <begin position="332"/>
        <end position="343"/>
    </location>
</feature>
<evidence type="ECO:0000256" key="4">
    <source>
        <dbReference type="ARBA" id="ARBA00022763"/>
    </source>
</evidence>
<feature type="region of interest" description="Disordered" evidence="10">
    <location>
        <begin position="87"/>
        <end position="184"/>
    </location>
</feature>
<dbReference type="SMART" id="SM00292">
    <property type="entry name" value="BRCT"/>
    <property type="match status" value="2"/>
</dbReference>
<dbReference type="PANTHER" id="PTHR13763:SF0">
    <property type="entry name" value="BREAST CANCER TYPE 1 SUSCEPTIBILITY PROTEIN"/>
    <property type="match status" value="1"/>
</dbReference>
<dbReference type="SUPFAM" id="SSF52113">
    <property type="entry name" value="BRCT domain"/>
    <property type="match status" value="2"/>
</dbReference>
<dbReference type="InterPro" id="IPR001357">
    <property type="entry name" value="BRCT_dom"/>
</dbReference>
<dbReference type="InterPro" id="IPR036420">
    <property type="entry name" value="BRCT_dom_sf"/>
</dbReference>
<dbReference type="InterPro" id="IPR001841">
    <property type="entry name" value="Znf_RING"/>
</dbReference>
<keyword evidence="5 9" id="KW-0863">Zinc-finger</keyword>
<comment type="caution">
    <text evidence="13">The sequence shown here is derived from an EMBL/GenBank/DDBJ whole genome shotgun (WGS) entry which is preliminary data.</text>
</comment>
<comment type="subcellular location">
    <subcellularLocation>
        <location evidence="1">Nucleus</location>
    </subcellularLocation>
</comment>
<feature type="domain" description="RING-type" evidence="11">
    <location>
        <begin position="24"/>
        <end position="48"/>
    </location>
</feature>
<evidence type="ECO:0000259" key="12">
    <source>
        <dbReference type="PROSITE" id="PS50172"/>
    </source>
</evidence>
<feature type="compositionally biased region" description="Basic and acidic residues" evidence="10">
    <location>
        <begin position="143"/>
        <end position="152"/>
    </location>
</feature>
<dbReference type="PROSITE" id="PS00518">
    <property type="entry name" value="ZF_RING_1"/>
    <property type="match status" value="1"/>
</dbReference>
<dbReference type="PANTHER" id="PTHR13763">
    <property type="entry name" value="BREAST CANCER TYPE 1 SUSCEPTIBILITY PROTEIN BRCA1"/>
    <property type="match status" value="1"/>
</dbReference>
<feature type="region of interest" description="Disordered" evidence="10">
    <location>
        <begin position="332"/>
        <end position="368"/>
    </location>
</feature>
<dbReference type="SUPFAM" id="SSF57850">
    <property type="entry name" value="RING/U-box"/>
    <property type="match status" value="1"/>
</dbReference>
<evidence type="ECO:0000256" key="8">
    <source>
        <dbReference type="ARBA" id="ARBA00023242"/>
    </source>
</evidence>
<keyword evidence="3" id="KW-0677">Repeat</keyword>
<dbReference type="PROSITE" id="PS50172">
    <property type="entry name" value="BRCT"/>
    <property type="match status" value="2"/>
</dbReference>
<evidence type="ECO:0000313" key="14">
    <source>
        <dbReference type="Proteomes" id="UP001607302"/>
    </source>
</evidence>
<dbReference type="Gene3D" id="3.30.40.10">
    <property type="entry name" value="Zinc/RING finger domain, C3HC4 (zinc finger)"/>
    <property type="match status" value="1"/>
</dbReference>
<organism evidence="13 14">
    <name type="scientific">Vespula squamosa</name>
    <name type="common">Southern yellow jacket</name>
    <name type="synonym">Wasp</name>
    <dbReference type="NCBI Taxonomy" id="30214"/>
    <lineage>
        <taxon>Eukaryota</taxon>
        <taxon>Metazoa</taxon>
        <taxon>Ecdysozoa</taxon>
        <taxon>Arthropoda</taxon>
        <taxon>Hexapoda</taxon>
        <taxon>Insecta</taxon>
        <taxon>Pterygota</taxon>
        <taxon>Neoptera</taxon>
        <taxon>Endopterygota</taxon>
        <taxon>Hymenoptera</taxon>
        <taxon>Apocrita</taxon>
        <taxon>Aculeata</taxon>
        <taxon>Vespoidea</taxon>
        <taxon>Vespidae</taxon>
        <taxon>Vespinae</taxon>
        <taxon>Vespula</taxon>
    </lineage>
</organism>
<dbReference type="Pfam" id="PF00533">
    <property type="entry name" value="BRCT"/>
    <property type="match status" value="1"/>
</dbReference>
<evidence type="ECO:0000256" key="3">
    <source>
        <dbReference type="ARBA" id="ARBA00022737"/>
    </source>
</evidence>
<dbReference type="InterPro" id="IPR031099">
    <property type="entry name" value="BRCA1-associated"/>
</dbReference>
<evidence type="ECO:0000256" key="6">
    <source>
        <dbReference type="ARBA" id="ARBA00022833"/>
    </source>
</evidence>
<dbReference type="Gene3D" id="3.40.50.10190">
    <property type="entry name" value="BRCT domain"/>
    <property type="match status" value="2"/>
</dbReference>
<dbReference type="GO" id="GO:0005634">
    <property type="term" value="C:nucleus"/>
    <property type="evidence" value="ECO:0007669"/>
    <property type="project" value="UniProtKB-SubCell"/>
</dbReference>
<evidence type="ECO:0000256" key="1">
    <source>
        <dbReference type="ARBA" id="ARBA00004123"/>
    </source>
</evidence>
<sequence length="1815" mass="206966">MHYEENDKITTFLDMISSPVKTRCGHSFCRTCIGTVLSKKNTKCPLCNISLQRRSISKDKHTEKCINCFEKLVDAIREDVNIDILSHQKNPRNTREGYATPNSKHHNASSTTNTGEERRDNEKFFKKKEIVPEEQPTCSSHQDIVDRRDNKYTKYKKGNTTKKNDYADGRKERKSTSTDGLSGVYPLISSPQQNICSNDDTIFTKENRIKNWLDNLPNAEQFENPMLSPNNIGTSCLDDTATVVSGISLMSSISTIKVEKVSYGSEHSATTVHRDNVEREASNLIKGRDTNNARGKNKRKATTRSFLEREIKDDSTELKLKYEAIHARVRERSGVEKSLKNSHDSLTASIDAGDSSKQQLEPGNTTKETWNRVVKFGKEMRTKKKKLKSLDVSVQSTSSSTRPSDQLVAKKATTKERKSLSTTILQVTSSRENKDESIENFRENDNRIFPSCSIVRDMSVSNEQPEEKYEQKLSQNTSFISLEKEGRVPIMSLRREQMDDIIGVTSNVDKVRSDHEIDEYQSDQEDQGTIPKKRLSLRKRDDSINSTITNFSNVERSPSKVTPVKVNLEEHYDILCKSPVLLSPRKERTPIKANENPKLNESMSKLSLKKKNQTSVSKSNEVNILPDVSQSSNVKCNLMEEMNRNKLSKDIFKSVAVNNEGIVDVNVIARLDKDRRRNDIEERKKENYDPRSSLTNDKKTCIVPFSKLGKVFKKRRKVKFFKLGPIRKESIINTLSTSLLNNINKVNVITLQGSEDILEINKTLDEVCNLENRGSSISLIVEKDVKNYSKELIEEKNMTSSSKDPTQDSSLGVLLVSLKEPISENKNVNVVNSNEQRTYIKLDVGESSKKIMENISKKADERAIDKNEIRSKPVIKSIVRMISPENDSQLKFLNLESMSDTMPVKLRICRESTPSEFRMKSERRDDPSVQMDIIEMDEETDKGKIIAHNAKKIKRDREVEESSNDNDSNYSESVNNATQIARFNEGANKIRKIQEDATVISLTSESSNNIDNKKSENKYKRIVMVNSGSDTDNSFTRMRGIDVEGNKDALSSESDNNMDNKKVIMDTLNESKKKYNRITMVNSGSDSDNSLARKRKIDIEENKDDKEIETYKKKRITSEDSDDDNFVNKIVNDWCNGLNTSQRSVKKDKSEKLKDTKLISNKPMTMIPQSIDFDSWNNFGSPVKTICEDEEPERLNSDIIDKVKSIRMNENEITSKENQKEQEIDSNEVKIITDSLTTNFFTDENIVSDRKGLNEDKKTCIPLTTSYVETNDFFADSNDSKFEENLEEEEEDDTMIENFNGSNKENETAKYVINNVKDYTIKNNSMMSEQKAENKRTTLISEKRKYEDDKSKEQIMEEQKDTSYEYDSLLNVTQDQLLLNALEEDLFGTANLKSLGKTNIKALSQENRLESSLQTPLKSKKNLEERTSPSNKNAEEISSDDEIIENTPQSDKKFMDVDRSVNFKARKSLTMSQTTTPTSRKNFQVARTTATKATISTTTTTTPYSSVAAKLKTPIDQNKIRPLYQSTPKTFQTAFNRDCERSNSLNENKKCLKSNSNSNEDTTRTTEMKCQNRWNDKRELCFVWSSLAINQIESIKKLASMVGAKWTQNFNSTVTHVIVSTNDANNAATKTLKFLQGIAYRKFVVGFKWVADCLKEGTLINEEPYEAVDCYTLEAGPRKSRLRQNNLFDGFTFLCIEPFQNITVTQFQDLLKAMGATIVQSINALATIKEKHKVILIQNEVHADEVVANWYNETTAIPVSCDWIVECISQYKLVSCYTHLHEVVQEDVLKLGYPEQMIDPEEFNNICKNVKANEI</sequence>
<feature type="region of interest" description="Disordered" evidence="10">
    <location>
        <begin position="1407"/>
        <end position="1449"/>
    </location>
</feature>
<feature type="region of interest" description="Disordered" evidence="10">
    <location>
        <begin position="945"/>
        <end position="973"/>
    </location>
</feature>
<keyword evidence="6" id="KW-0862">Zinc</keyword>
<feature type="compositionally biased region" description="Polar residues" evidence="10">
    <location>
        <begin position="355"/>
        <end position="368"/>
    </location>
</feature>
<dbReference type="GO" id="GO:0008270">
    <property type="term" value="F:zinc ion binding"/>
    <property type="evidence" value="ECO:0007669"/>
    <property type="project" value="UniProtKB-KW"/>
</dbReference>
<evidence type="ECO:0000256" key="7">
    <source>
        <dbReference type="ARBA" id="ARBA00023204"/>
    </source>
</evidence>
<dbReference type="GO" id="GO:0006281">
    <property type="term" value="P:DNA repair"/>
    <property type="evidence" value="ECO:0007669"/>
    <property type="project" value="UniProtKB-KW"/>
</dbReference>
<proteinExistence type="predicted"/>
<evidence type="ECO:0000256" key="10">
    <source>
        <dbReference type="SAM" id="MobiDB-lite"/>
    </source>
</evidence>
<evidence type="ECO:0000313" key="13">
    <source>
        <dbReference type="EMBL" id="KAL2719118.1"/>
    </source>
</evidence>
<dbReference type="InterPro" id="IPR017907">
    <property type="entry name" value="Znf_RING_CS"/>
</dbReference>
<evidence type="ECO:0000259" key="11">
    <source>
        <dbReference type="PROSITE" id="PS50089"/>
    </source>
</evidence>
<gene>
    <name evidence="13" type="ORF">V1478_011537</name>
</gene>
<feature type="compositionally biased region" description="Basic and acidic residues" evidence="10">
    <location>
        <begin position="115"/>
        <end position="131"/>
    </location>
</feature>
<feature type="compositionally biased region" description="Low complexity" evidence="10">
    <location>
        <begin position="390"/>
        <end position="407"/>
    </location>
</feature>
<keyword evidence="7" id="KW-0234">DNA repair</keyword>
<evidence type="ECO:0000256" key="9">
    <source>
        <dbReference type="PROSITE-ProRule" id="PRU00175"/>
    </source>
</evidence>
<keyword evidence="2" id="KW-0479">Metal-binding</keyword>
<evidence type="ECO:0000256" key="2">
    <source>
        <dbReference type="ARBA" id="ARBA00022723"/>
    </source>
</evidence>
<reference evidence="13 14" key="1">
    <citation type="journal article" date="2024" name="Ann. Entomol. Soc. Am.">
        <title>Genomic analyses of the southern and eastern yellowjacket wasps (Hymenoptera: Vespidae) reveal evolutionary signatures of social life.</title>
        <authorList>
            <person name="Catto M.A."/>
            <person name="Caine P.B."/>
            <person name="Orr S.E."/>
            <person name="Hunt B.G."/>
            <person name="Goodisman M.A.D."/>
        </authorList>
    </citation>
    <scope>NUCLEOTIDE SEQUENCE [LARGE SCALE GENOMIC DNA]</scope>
    <source>
        <strain evidence="13">233</strain>
        <tissue evidence="13">Head and thorax</tissue>
    </source>
</reference>
<keyword evidence="4" id="KW-0227">DNA damage</keyword>
<name>A0ABD2AES1_VESSQ</name>
<feature type="region of interest" description="Disordered" evidence="10">
    <location>
        <begin position="385"/>
        <end position="415"/>
    </location>
</feature>
<protein>
    <submittedName>
        <fullName evidence="13">GRIP and coiled-coil domain-containing protein PFC0235w-like isoform X1</fullName>
    </submittedName>
</protein>
<feature type="domain" description="BRCT" evidence="12">
    <location>
        <begin position="1683"/>
        <end position="1781"/>
    </location>
</feature>
<dbReference type="PROSITE" id="PS50089">
    <property type="entry name" value="ZF_RING_2"/>
    <property type="match status" value="1"/>
</dbReference>
<accession>A0ABD2AES1</accession>
<dbReference type="Pfam" id="PF13923">
    <property type="entry name" value="zf-C3HC4_2"/>
    <property type="match status" value="1"/>
</dbReference>
<feature type="compositionally biased region" description="Basic and acidic residues" evidence="10">
    <location>
        <begin position="162"/>
        <end position="176"/>
    </location>
</feature>
<dbReference type="EMBL" id="JAUDFV010000151">
    <property type="protein sequence ID" value="KAL2719118.1"/>
    <property type="molecule type" value="Genomic_DNA"/>
</dbReference>
<keyword evidence="14" id="KW-1185">Reference proteome</keyword>
<feature type="domain" description="BRCT" evidence="12">
    <location>
        <begin position="1593"/>
        <end position="1667"/>
    </location>
</feature>
<evidence type="ECO:0000256" key="5">
    <source>
        <dbReference type="ARBA" id="ARBA00022771"/>
    </source>
</evidence>
<keyword evidence="8" id="KW-0539">Nucleus</keyword>